<keyword evidence="1" id="KW-0812">Transmembrane</keyword>
<sequence length="314" mass="37450">METSVKEIKEQITPLDISNSSHVSDNDIRERTCIPIQKCEFDSEKENAKHMKKIDDIDPEYSSIMRYMLLDSLIYSRIPESIQIYLNDMERDNLFEVTKMREILVTHFFYRDFTRIILMGKETFTKSSEMDCAEFFLRRCELLCVEPTSLNFILVTTFLYYAVQLIFFEFACFRILYIIEFCLDVLYRRIFWQFFKSHDDYEKLLLYCKKFNEHMKPEPSTIKLAATFYEVNWIKRVKDTVNATGEGFSLTESEKERFKKFYSIECVADMSSELDKDLIGSLESEPGFKFHRASRSCGTKCYSYLNYANRFPWP</sequence>
<evidence type="ECO:0000313" key="3">
    <source>
        <dbReference type="Proteomes" id="UP000887013"/>
    </source>
</evidence>
<feature type="transmembrane region" description="Helical" evidence="1">
    <location>
        <begin position="158"/>
        <end position="179"/>
    </location>
</feature>
<dbReference type="OrthoDB" id="6439474at2759"/>
<keyword evidence="3" id="KW-1185">Reference proteome</keyword>
<accession>A0A8X6T387</accession>
<name>A0A8X6T387_NEPPI</name>
<dbReference type="Proteomes" id="UP000887013">
    <property type="component" value="Unassembled WGS sequence"/>
</dbReference>
<organism evidence="2 3">
    <name type="scientific">Nephila pilipes</name>
    <name type="common">Giant wood spider</name>
    <name type="synonym">Nephila maculata</name>
    <dbReference type="NCBI Taxonomy" id="299642"/>
    <lineage>
        <taxon>Eukaryota</taxon>
        <taxon>Metazoa</taxon>
        <taxon>Ecdysozoa</taxon>
        <taxon>Arthropoda</taxon>
        <taxon>Chelicerata</taxon>
        <taxon>Arachnida</taxon>
        <taxon>Araneae</taxon>
        <taxon>Araneomorphae</taxon>
        <taxon>Entelegynae</taxon>
        <taxon>Araneoidea</taxon>
        <taxon>Nephilidae</taxon>
        <taxon>Nephila</taxon>
    </lineage>
</organism>
<reference evidence="2" key="1">
    <citation type="submission" date="2020-08" db="EMBL/GenBank/DDBJ databases">
        <title>Multicomponent nature underlies the extraordinary mechanical properties of spider dragline silk.</title>
        <authorList>
            <person name="Kono N."/>
            <person name="Nakamura H."/>
            <person name="Mori M."/>
            <person name="Yoshida Y."/>
            <person name="Ohtoshi R."/>
            <person name="Malay A.D."/>
            <person name="Moran D.A.P."/>
            <person name="Tomita M."/>
            <person name="Numata K."/>
            <person name="Arakawa K."/>
        </authorList>
    </citation>
    <scope>NUCLEOTIDE SEQUENCE</scope>
</reference>
<evidence type="ECO:0000313" key="2">
    <source>
        <dbReference type="EMBL" id="GFS76630.1"/>
    </source>
</evidence>
<keyword evidence="1" id="KW-0472">Membrane</keyword>
<evidence type="ECO:0000256" key="1">
    <source>
        <dbReference type="SAM" id="Phobius"/>
    </source>
</evidence>
<comment type="caution">
    <text evidence="2">The sequence shown here is derived from an EMBL/GenBank/DDBJ whole genome shotgun (WGS) entry which is preliminary data.</text>
</comment>
<keyword evidence="1" id="KW-1133">Transmembrane helix</keyword>
<gene>
    <name evidence="2" type="ORF">NPIL_80721</name>
</gene>
<dbReference type="AlphaFoldDB" id="A0A8X6T387"/>
<protein>
    <submittedName>
        <fullName evidence="2">Uncharacterized protein</fullName>
    </submittedName>
</protein>
<dbReference type="EMBL" id="BMAW01096826">
    <property type="protein sequence ID" value="GFS76630.1"/>
    <property type="molecule type" value="Genomic_DNA"/>
</dbReference>
<proteinExistence type="predicted"/>